<comment type="caution">
    <text evidence="1">The sequence shown here is derived from an EMBL/GenBank/DDBJ whole genome shotgun (WGS) entry which is preliminary data.</text>
</comment>
<gene>
    <name evidence="1" type="ORF">QCA50_014829</name>
</gene>
<accession>A0AAW0FY62</accession>
<proteinExistence type="predicted"/>
<organism evidence="1 2">
    <name type="scientific">Cerrena zonata</name>
    <dbReference type="NCBI Taxonomy" id="2478898"/>
    <lineage>
        <taxon>Eukaryota</taxon>
        <taxon>Fungi</taxon>
        <taxon>Dikarya</taxon>
        <taxon>Basidiomycota</taxon>
        <taxon>Agaricomycotina</taxon>
        <taxon>Agaricomycetes</taxon>
        <taxon>Polyporales</taxon>
        <taxon>Cerrenaceae</taxon>
        <taxon>Cerrena</taxon>
    </lineage>
</organism>
<evidence type="ECO:0008006" key="3">
    <source>
        <dbReference type="Google" id="ProtNLM"/>
    </source>
</evidence>
<sequence>MSENDRLPTELVSLIAGQFWNSPSSVKAFSLTCHSWYTTSRPHIYHYIVLKSGTDLDVLLSLLRSETERLNQIRFWIKKLRITVNRFYENSKEILFWVPRASTALPPLLTTVLGLIQYKNSPSHTSKYRSRYYRQWCVLTRISQLFDCCHSMSLIHPIETWPWWAKSTTTKDSISRVLTRYKSRVSLFVDSNYEDCPNTRSRGRDLRLLRSKNLRKTDTKAHDVFQVYAR</sequence>
<evidence type="ECO:0000313" key="1">
    <source>
        <dbReference type="EMBL" id="KAK7682242.1"/>
    </source>
</evidence>
<protein>
    <recommendedName>
        <fullName evidence="3">F-box domain-containing protein</fullName>
    </recommendedName>
</protein>
<evidence type="ECO:0000313" key="2">
    <source>
        <dbReference type="Proteomes" id="UP001385951"/>
    </source>
</evidence>
<keyword evidence="2" id="KW-1185">Reference proteome</keyword>
<dbReference type="AlphaFoldDB" id="A0AAW0FY62"/>
<name>A0AAW0FY62_9APHY</name>
<dbReference type="EMBL" id="JASBNA010000037">
    <property type="protein sequence ID" value="KAK7682242.1"/>
    <property type="molecule type" value="Genomic_DNA"/>
</dbReference>
<dbReference type="Proteomes" id="UP001385951">
    <property type="component" value="Unassembled WGS sequence"/>
</dbReference>
<reference evidence="1 2" key="1">
    <citation type="submission" date="2022-09" db="EMBL/GenBank/DDBJ databases">
        <authorList>
            <person name="Palmer J.M."/>
        </authorList>
    </citation>
    <scope>NUCLEOTIDE SEQUENCE [LARGE SCALE GENOMIC DNA]</scope>
    <source>
        <strain evidence="1 2">DSM 7382</strain>
    </source>
</reference>